<dbReference type="AlphaFoldDB" id="A0A2W5A979"/>
<feature type="chain" id="PRO_5015985960" description="Lipoprotein" evidence="2">
    <location>
        <begin position="23"/>
        <end position="82"/>
    </location>
</feature>
<accession>A0A2W5A979</accession>
<evidence type="ECO:0000256" key="2">
    <source>
        <dbReference type="SAM" id="SignalP"/>
    </source>
</evidence>
<gene>
    <name evidence="3" type="ORF">DI623_11440</name>
</gene>
<organism evidence="3 4">
    <name type="scientific">Sphingomonas sanxanigenens</name>
    <dbReference type="NCBI Taxonomy" id="397260"/>
    <lineage>
        <taxon>Bacteria</taxon>
        <taxon>Pseudomonadati</taxon>
        <taxon>Pseudomonadota</taxon>
        <taxon>Alphaproteobacteria</taxon>
        <taxon>Sphingomonadales</taxon>
        <taxon>Sphingomonadaceae</taxon>
        <taxon>Sphingomonas</taxon>
    </lineage>
</organism>
<feature type="signal peptide" evidence="2">
    <location>
        <begin position="1"/>
        <end position="22"/>
    </location>
</feature>
<reference evidence="3 4" key="1">
    <citation type="submission" date="2017-08" db="EMBL/GenBank/DDBJ databases">
        <title>Infants hospitalized years apart are colonized by the same room-sourced microbial strains.</title>
        <authorList>
            <person name="Brooks B."/>
            <person name="Olm M.R."/>
            <person name="Firek B.A."/>
            <person name="Baker R."/>
            <person name="Thomas B.C."/>
            <person name="Morowitz M.J."/>
            <person name="Banfield J.F."/>
        </authorList>
    </citation>
    <scope>NUCLEOTIDE SEQUENCE [LARGE SCALE GENOMIC DNA]</scope>
    <source>
        <strain evidence="3">S2_018_000_R2_101</strain>
    </source>
</reference>
<dbReference type="PROSITE" id="PS51257">
    <property type="entry name" value="PROKAR_LIPOPROTEIN"/>
    <property type="match status" value="1"/>
</dbReference>
<comment type="caution">
    <text evidence="3">The sequence shown here is derived from an EMBL/GenBank/DDBJ whole genome shotgun (WGS) entry which is preliminary data.</text>
</comment>
<proteinExistence type="predicted"/>
<protein>
    <recommendedName>
        <fullName evidence="5">Lipoprotein</fullName>
    </recommendedName>
</protein>
<sequence length="82" mass="9382">MRILVPLPLVALLLSGCVVRTAANVATLPVRAVGKTADWATTSQEEADRNRGRAMRKQEKRDARERRRDEKEARRRAREQND</sequence>
<feature type="region of interest" description="Disordered" evidence="1">
    <location>
        <begin position="40"/>
        <end position="82"/>
    </location>
</feature>
<name>A0A2W5A979_9SPHN</name>
<evidence type="ECO:0000313" key="3">
    <source>
        <dbReference type="EMBL" id="PZO89049.1"/>
    </source>
</evidence>
<evidence type="ECO:0008006" key="5">
    <source>
        <dbReference type="Google" id="ProtNLM"/>
    </source>
</evidence>
<keyword evidence="2" id="KW-0732">Signal</keyword>
<dbReference type="EMBL" id="QFNN01000074">
    <property type="protein sequence ID" value="PZO89049.1"/>
    <property type="molecule type" value="Genomic_DNA"/>
</dbReference>
<evidence type="ECO:0000313" key="4">
    <source>
        <dbReference type="Proteomes" id="UP000249066"/>
    </source>
</evidence>
<evidence type="ECO:0000256" key="1">
    <source>
        <dbReference type="SAM" id="MobiDB-lite"/>
    </source>
</evidence>
<dbReference type="Proteomes" id="UP000249066">
    <property type="component" value="Unassembled WGS sequence"/>
</dbReference>
<feature type="compositionally biased region" description="Basic and acidic residues" evidence="1">
    <location>
        <begin position="46"/>
        <end position="82"/>
    </location>
</feature>